<comment type="caution">
    <text evidence="1">The sequence shown here is derived from an EMBL/GenBank/DDBJ whole genome shotgun (WGS) entry which is preliminary data.</text>
</comment>
<dbReference type="Proteomes" id="UP001055811">
    <property type="component" value="Linkage Group LG08"/>
</dbReference>
<proteinExistence type="predicted"/>
<dbReference type="EMBL" id="CM042016">
    <property type="protein sequence ID" value="KAI3700355.1"/>
    <property type="molecule type" value="Genomic_DNA"/>
</dbReference>
<protein>
    <submittedName>
        <fullName evidence="1">Uncharacterized protein</fullName>
    </submittedName>
</protein>
<organism evidence="1 2">
    <name type="scientific">Cichorium intybus</name>
    <name type="common">Chicory</name>
    <dbReference type="NCBI Taxonomy" id="13427"/>
    <lineage>
        <taxon>Eukaryota</taxon>
        <taxon>Viridiplantae</taxon>
        <taxon>Streptophyta</taxon>
        <taxon>Embryophyta</taxon>
        <taxon>Tracheophyta</taxon>
        <taxon>Spermatophyta</taxon>
        <taxon>Magnoliopsida</taxon>
        <taxon>eudicotyledons</taxon>
        <taxon>Gunneridae</taxon>
        <taxon>Pentapetalae</taxon>
        <taxon>asterids</taxon>
        <taxon>campanulids</taxon>
        <taxon>Asterales</taxon>
        <taxon>Asteraceae</taxon>
        <taxon>Cichorioideae</taxon>
        <taxon>Cichorieae</taxon>
        <taxon>Cichoriinae</taxon>
        <taxon>Cichorium</taxon>
    </lineage>
</organism>
<name>A0ACB8ZRR5_CICIN</name>
<accession>A0ACB8ZRR5</accession>
<reference evidence="2" key="1">
    <citation type="journal article" date="2022" name="Mol. Ecol. Resour.">
        <title>The genomes of chicory, endive, great burdock and yacon provide insights into Asteraceae palaeo-polyploidization history and plant inulin production.</title>
        <authorList>
            <person name="Fan W."/>
            <person name="Wang S."/>
            <person name="Wang H."/>
            <person name="Wang A."/>
            <person name="Jiang F."/>
            <person name="Liu H."/>
            <person name="Zhao H."/>
            <person name="Xu D."/>
            <person name="Zhang Y."/>
        </authorList>
    </citation>
    <scope>NUCLEOTIDE SEQUENCE [LARGE SCALE GENOMIC DNA]</scope>
    <source>
        <strain evidence="2">cv. Punajuju</strain>
    </source>
</reference>
<evidence type="ECO:0000313" key="1">
    <source>
        <dbReference type="EMBL" id="KAI3700355.1"/>
    </source>
</evidence>
<keyword evidence="2" id="KW-1185">Reference proteome</keyword>
<reference evidence="1 2" key="2">
    <citation type="journal article" date="2022" name="Mol. Ecol. Resour.">
        <title>The genomes of chicory, endive, great burdock and yacon provide insights into Asteraceae paleo-polyploidization history and plant inulin production.</title>
        <authorList>
            <person name="Fan W."/>
            <person name="Wang S."/>
            <person name="Wang H."/>
            <person name="Wang A."/>
            <person name="Jiang F."/>
            <person name="Liu H."/>
            <person name="Zhao H."/>
            <person name="Xu D."/>
            <person name="Zhang Y."/>
        </authorList>
    </citation>
    <scope>NUCLEOTIDE SEQUENCE [LARGE SCALE GENOMIC DNA]</scope>
    <source>
        <strain evidence="2">cv. Punajuju</strain>
        <tissue evidence="1">Leaves</tissue>
    </source>
</reference>
<sequence length="507" mass="57129">MVTSSSTNEHSASTLMLNIKQNQNMIVDLDLSCYNENIHLMIECLKFSRLSEALTKSASVPLVHLSSAYSSTIYKKKEEIVTFEVASIKARISKSCFGKLLGFTETENLVNPESLQPVALQKLFYQMGYKGDIDLLSRFNKSGLPPYWNALFTILFKSFSERTSRTDNASKPFYTLIYGVYHDLNLDYGSILWNQFVKSINYKNRHSEISCARFWSIVVQRTLTKHDIHIMTDSVMAAIPILPTSTFVKTNSKDFEFIGSIPLEMTNRVLNDVKCVAAYCQLPPSGLRPIMPKLQEAFDKPENLKKVVKRKRKGSTSETVKPTKPRKKIKKAKSPTPPSEPEESEGRTLSDPVNGAQDKNEEDDTRNIDQKPPSPLHDPTPKSTPKPTPQPTPNNSPFPSRKTSPKPTPQNSPHDSPKNTTNPSLNDQNPPSDEEEMLFYDEQDEVTGFVHSPFDVRLNVDTDSAPMTKGQFKELYAKLDSLLQSSKATTSSDCQSQLEPKRHLWSP</sequence>
<gene>
    <name evidence="1" type="ORF">L2E82_44981</name>
</gene>
<evidence type="ECO:0000313" key="2">
    <source>
        <dbReference type="Proteomes" id="UP001055811"/>
    </source>
</evidence>